<dbReference type="EMBL" id="JAGGMS010000001">
    <property type="protein sequence ID" value="MBP2181350.1"/>
    <property type="molecule type" value="Genomic_DNA"/>
</dbReference>
<protein>
    <submittedName>
        <fullName evidence="5">DNA-binding NarL/FixJ family response regulator</fullName>
    </submittedName>
</protein>
<sequence>MNQESSKSISVIAGAGVDIRILIVGQHEVVRRGIEAMLHSIANVRNVLSCTDHDEAGRLIAAHRPDVLVAGLGGGPGLEPLLEQARRARAKILLLMRDPGEAELSAAAQLPGDGYLVEADLTVPVLEDTLHRLLVDQVPMPSAMARELLHRAGRGRSAVPTPRGTYHSRLTRRELQALSLLVEGMSNKQIARGLEISDHAVKRVMASMLVKLNCANRTQAVALALKGGLAGAGTR</sequence>
<dbReference type="Gene3D" id="3.40.50.2300">
    <property type="match status" value="1"/>
</dbReference>
<feature type="domain" description="HTH luxR-type" evidence="3">
    <location>
        <begin position="163"/>
        <end position="228"/>
    </location>
</feature>
<evidence type="ECO:0000259" key="3">
    <source>
        <dbReference type="PROSITE" id="PS50043"/>
    </source>
</evidence>
<dbReference type="GO" id="GO:0003677">
    <property type="term" value="F:DNA binding"/>
    <property type="evidence" value="ECO:0007669"/>
    <property type="project" value="UniProtKB-KW"/>
</dbReference>
<dbReference type="SUPFAM" id="SSF52172">
    <property type="entry name" value="CheY-like"/>
    <property type="match status" value="1"/>
</dbReference>
<evidence type="ECO:0000313" key="5">
    <source>
        <dbReference type="EMBL" id="MBP2181350.1"/>
    </source>
</evidence>
<dbReference type="InterPro" id="IPR000792">
    <property type="entry name" value="Tscrpt_reg_LuxR_C"/>
</dbReference>
<dbReference type="RefSeq" id="WP_209664783.1">
    <property type="nucleotide sequence ID" value="NZ_JAGGMS010000001.1"/>
</dbReference>
<dbReference type="Pfam" id="PF00196">
    <property type="entry name" value="GerE"/>
    <property type="match status" value="1"/>
</dbReference>
<dbReference type="InterPro" id="IPR016032">
    <property type="entry name" value="Sig_transdc_resp-reg_C-effctor"/>
</dbReference>
<dbReference type="CDD" id="cd06170">
    <property type="entry name" value="LuxR_C_like"/>
    <property type="match status" value="1"/>
</dbReference>
<feature type="domain" description="Response regulatory" evidence="4">
    <location>
        <begin position="20"/>
        <end position="138"/>
    </location>
</feature>
<dbReference type="PROSITE" id="PS50043">
    <property type="entry name" value="HTH_LUXR_2"/>
    <property type="match status" value="1"/>
</dbReference>
<keyword evidence="1 5" id="KW-0238">DNA-binding</keyword>
<comment type="caution">
    <text evidence="2">Lacks conserved residue(s) required for the propagation of feature annotation.</text>
</comment>
<dbReference type="PROSITE" id="PS50110">
    <property type="entry name" value="RESPONSE_REGULATORY"/>
    <property type="match status" value="1"/>
</dbReference>
<evidence type="ECO:0000256" key="2">
    <source>
        <dbReference type="PROSITE-ProRule" id="PRU00169"/>
    </source>
</evidence>
<dbReference type="Proteomes" id="UP000741013">
    <property type="component" value="Unassembled WGS sequence"/>
</dbReference>
<dbReference type="SUPFAM" id="SSF46894">
    <property type="entry name" value="C-terminal effector domain of the bipartite response regulators"/>
    <property type="match status" value="1"/>
</dbReference>
<evidence type="ECO:0000313" key="6">
    <source>
        <dbReference type="Proteomes" id="UP000741013"/>
    </source>
</evidence>
<comment type="caution">
    <text evidence="5">The sequence shown here is derived from an EMBL/GenBank/DDBJ whole genome shotgun (WGS) entry which is preliminary data.</text>
</comment>
<dbReference type="PANTHER" id="PTHR43214:SF43">
    <property type="entry name" value="TWO-COMPONENT RESPONSE REGULATOR"/>
    <property type="match status" value="1"/>
</dbReference>
<dbReference type="InterPro" id="IPR011006">
    <property type="entry name" value="CheY-like_superfamily"/>
</dbReference>
<dbReference type="InterPro" id="IPR001789">
    <property type="entry name" value="Sig_transdc_resp-reg_receiver"/>
</dbReference>
<gene>
    <name evidence="5" type="ORF">JOM49_002876</name>
</gene>
<dbReference type="PRINTS" id="PR00038">
    <property type="entry name" value="HTHLUXR"/>
</dbReference>
<dbReference type="InterPro" id="IPR039420">
    <property type="entry name" value="WalR-like"/>
</dbReference>
<evidence type="ECO:0000259" key="4">
    <source>
        <dbReference type="PROSITE" id="PS50110"/>
    </source>
</evidence>
<name>A0ABS4PPL5_9PSEU</name>
<organism evidence="5 6">
    <name type="scientific">Amycolatopsis magusensis</name>
    <dbReference type="NCBI Taxonomy" id="882444"/>
    <lineage>
        <taxon>Bacteria</taxon>
        <taxon>Bacillati</taxon>
        <taxon>Actinomycetota</taxon>
        <taxon>Actinomycetes</taxon>
        <taxon>Pseudonocardiales</taxon>
        <taxon>Pseudonocardiaceae</taxon>
        <taxon>Amycolatopsis</taxon>
    </lineage>
</organism>
<proteinExistence type="predicted"/>
<dbReference type="PANTHER" id="PTHR43214">
    <property type="entry name" value="TWO-COMPONENT RESPONSE REGULATOR"/>
    <property type="match status" value="1"/>
</dbReference>
<reference evidence="5 6" key="1">
    <citation type="submission" date="2021-03" db="EMBL/GenBank/DDBJ databases">
        <title>Sequencing the genomes of 1000 actinobacteria strains.</title>
        <authorList>
            <person name="Klenk H.-P."/>
        </authorList>
    </citation>
    <scope>NUCLEOTIDE SEQUENCE [LARGE SCALE GENOMIC DNA]</scope>
    <source>
        <strain evidence="5 6">DSM 45510</strain>
    </source>
</reference>
<dbReference type="SMART" id="SM00421">
    <property type="entry name" value="HTH_LUXR"/>
    <property type="match status" value="1"/>
</dbReference>
<keyword evidence="6" id="KW-1185">Reference proteome</keyword>
<accession>A0ABS4PPL5</accession>
<evidence type="ECO:0000256" key="1">
    <source>
        <dbReference type="ARBA" id="ARBA00023125"/>
    </source>
</evidence>